<evidence type="ECO:0000313" key="2">
    <source>
        <dbReference type="EMBL" id="OJI11636.1"/>
    </source>
</evidence>
<comment type="caution">
    <text evidence="1">The sequence shown here is derived from an EMBL/GenBank/DDBJ whole genome shotgun (WGS) entry which is preliminary data.</text>
</comment>
<evidence type="ECO:0000313" key="1">
    <source>
        <dbReference type="EMBL" id="OJI11624.1"/>
    </source>
</evidence>
<evidence type="ECO:0000313" key="3">
    <source>
        <dbReference type="Proteomes" id="UP000184174"/>
    </source>
</evidence>
<proteinExistence type="predicted"/>
<protein>
    <submittedName>
        <fullName evidence="1">Uncharacterized protein</fullName>
    </submittedName>
</protein>
<dbReference type="AlphaFoldDB" id="A0AB36I6P4"/>
<name>A0AB36I6P4_LIMRT</name>
<dbReference type="RefSeq" id="WP_072574845.1">
    <property type="nucleotide sequence ID" value="NZ_MKQH01000009.1"/>
</dbReference>
<organism evidence="1 3">
    <name type="scientific">Limosilactobacillus reuteri</name>
    <name type="common">Lactobacillus reuteri</name>
    <dbReference type="NCBI Taxonomy" id="1598"/>
    <lineage>
        <taxon>Bacteria</taxon>
        <taxon>Bacillati</taxon>
        <taxon>Bacillota</taxon>
        <taxon>Bacilli</taxon>
        <taxon>Lactobacillales</taxon>
        <taxon>Lactobacillaceae</taxon>
        <taxon>Limosilactobacillus</taxon>
    </lineage>
</organism>
<gene>
    <name evidence="1" type="ORF">BJI45_00675</name>
    <name evidence="2" type="ORF">BJI45_00745</name>
</gene>
<sequence length="70" mass="7993">MAELKDLTNHDSVRDQIRQYSNLISLTADNLQDLKARVKSLDNGNYEQELDAINQAQSKLYEALKALELD</sequence>
<dbReference type="EMBL" id="MKQH01000009">
    <property type="protein sequence ID" value="OJI11624.1"/>
    <property type="molecule type" value="Genomic_DNA"/>
</dbReference>
<dbReference type="EMBL" id="MKQH01000009">
    <property type="protein sequence ID" value="OJI11636.1"/>
    <property type="molecule type" value="Genomic_DNA"/>
</dbReference>
<dbReference type="Proteomes" id="UP000184174">
    <property type="component" value="Unassembled WGS sequence"/>
</dbReference>
<accession>A0AB36I6P4</accession>
<reference evidence="1 3" key="1">
    <citation type="submission" date="2016-10" db="EMBL/GenBank/DDBJ databases">
        <title>Genome sequence of Lactobacillus reuteri 121, a source of glucan and fructan exopolysaccharides.</title>
        <authorList>
            <person name="Gangoiti J."/>
            <person name="Lammerts Van Bueren A."/>
            <person name="Dijkhuizen L."/>
        </authorList>
    </citation>
    <scope>NUCLEOTIDE SEQUENCE [LARGE SCALE GENOMIC DNA]</scope>
    <source>
        <strain evidence="1 3">121</strain>
    </source>
</reference>